<dbReference type="InterPro" id="IPR017970">
    <property type="entry name" value="Homeobox_CS"/>
</dbReference>
<evidence type="ECO:0000313" key="12">
    <source>
        <dbReference type="Ensembl" id="ENSENLP00000007451.1"/>
    </source>
</evidence>
<dbReference type="InParanoid" id="A0A665TT53"/>
<dbReference type="AlphaFoldDB" id="A0A665TT53"/>
<dbReference type="SMART" id="SM00389">
    <property type="entry name" value="HOX"/>
    <property type="match status" value="1"/>
</dbReference>
<name>A0A665TT53_ECHNA</name>
<evidence type="ECO:0000256" key="10">
    <source>
        <dbReference type="SAM" id="MobiDB-lite"/>
    </source>
</evidence>
<dbReference type="PRINTS" id="PR00024">
    <property type="entry name" value="HOMEOBOX"/>
</dbReference>
<reference evidence="12" key="2">
    <citation type="submission" date="2025-08" db="UniProtKB">
        <authorList>
            <consortium name="Ensembl"/>
        </authorList>
    </citation>
    <scope>IDENTIFICATION</scope>
</reference>
<keyword evidence="3" id="KW-0805">Transcription regulation</keyword>
<keyword evidence="6" id="KW-0804">Transcription</keyword>
<sequence>MTSYQELTAEGESGPLFTGCCRAKGVINRDLSCRTHPELGGGDEEGKLEVEVASGFNSPHARYLTLSNNVTLCTSTDSPPPPAPCEALEGFPAPACPHLSRVPWRRRAQGQGSPGRGRCASNNSQKRISDFGSHTEQIHIYSFHGPEIQVSEGGSASSDCNVAGVEGRSQTFEWMKVKRSQHRPARTHMTCGFSIVGPAEAGSSSGSICPDGPVPVTGAPRTSFSTKQLTELEKEFHFNKYLTRARRMEVASALQLSETQVKVWFQNRRMKQKKLQRDGLLCDPGPAAPHSHADAVDTCPSPGQSSPQHLPPKP</sequence>
<dbReference type="Proteomes" id="UP000472264">
    <property type="component" value="Chromosome 7"/>
</dbReference>
<evidence type="ECO:0000256" key="4">
    <source>
        <dbReference type="ARBA" id="ARBA00023125"/>
    </source>
</evidence>
<evidence type="ECO:0000256" key="2">
    <source>
        <dbReference type="ARBA" id="ARBA00022473"/>
    </source>
</evidence>
<dbReference type="OMA" id="HMTCGFS"/>
<comment type="subcellular location">
    <subcellularLocation>
        <location evidence="1 8 9">Nucleus</location>
    </subcellularLocation>
</comment>
<dbReference type="CDD" id="cd00086">
    <property type="entry name" value="homeodomain"/>
    <property type="match status" value="1"/>
</dbReference>
<evidence type="ECO:0000256" key="8">
    <source>
        <dbReference type="PROSITE-ProRule" id="PRU00108"/>
    </source>
</evidence>
<dbReference type="PANTHER" id="PTHR45946">
    <property type="entry name" value="HOMEOBOX PROTEIN ROUGH-RELATED"/>
    <property type="match status" value="1"/>
</dbReference>
<protein>
    <submittedName>
        <fullName evidence="12">Homeobox protein Hox-C1a-like</fullName>
    </submittedName>
</protein>
<dbReference type="GO" id="GO:0000981">
    <property type="term" value="F:DNA-binding transcription factor activity, RNA polymerase II-specific"/>
    <property type="evidence" value="ECO:0007669"/>
    <property type="project" value="InterPro"/>
</dbReference>
<evidence type="ECO:0000259" key="11">
    <source>
        <dbReference type="PROSITE" id="PS50071"/>
    </source>
</evidence>
<keyword evidence="13" id="KW-1185">Reference proteome</keyword>
<dbReference type="GO" id="GO:0005634">
    <property type="term" value="C:nucleus"/>
    <property type="evidence" value="ECO:0007669"/>
    <property type="project" value="UniProtKB-SubCell"/>
</dbReference>
<keyword evidence="4 8" id="KW-0238">DNA-binding</keyword>
<feature type="region of interest" description="Disordered" evidence="10">
    <location>
        <begin position="105"/>
        <end position="127"/>
    </location>
</feature>
<keyword evidence="2" id="KW-0217">Developmental protein</keyword>
<evidence type="ECO:0000256" key="6">
    <source>
        <dbReference type="ARBA" id="ARBA00023163"/>
    </source>
</evidence>
<dbReference type="OrthoDB" id="6159439at2759"/>
<reference evidence="12" key="1">
    <citation type="submission" date="2021-04" db="EMBL/GenBank/DDBJ databases">
        <authorList>
            <consortium name="Wellcome Sanger Institute Data Sharing"/>
        </authorList>
    </citation>
    <scope>NUCLEOTIDE SEQUENCE [LARGE SCALE GENOMIC DNA]</scope>
</reference>
<keyword evidence="7 8" id="KW-0539">Nucleus</keyword>
<feature type="domain" description="Homeobox" evidence="11">
    <location>
        <begin position="221"/>
        <end position="275"/>
    </location>
</feature>
<dbReference type="GO" id="GO:0000978">
    <property type="term" value="F:RNA polymerase II cis-regulatory region sequence-specific DNA binding"/>
    <property type="evidence" value="ECO:0007669"/>
    <property type="project" value="TreeGrafter"/>
</dbReference>
<proteinExistence type="predicted"/>
<dbReference type="InterPro" id="IPR046327">
    <property type="entry name" value="HXA1/B1/D1"/>
</dbReference>
<dbReference type="InterPro" id="IPR020479">
    <property type="entry name" value="HD_metazoa"/>
</dbReference>
<evidence type="ECO:0000313" key="13">
    <source>
        <dbReference type="Proteomes" id="UP000472264"/>
    </source>
</evidence>
<keyword evidence="5 8" id="KW-0371">Homeobox</keyword>
<accession>A0A665TT53</accession>
<organism evidence="12 13">
    <name type="scientific">Echeneis naucrates</name>
    <name type="common">Live sharksucker</name>
    <dbReference type="NCBI Taxonomy" id="173247"/>
    <lineage>
        <taxon>Eukaryota</taxon>
        <taxon>Metazoa</taxon>
        <taxon>Chordata</taxon>
        <taxon>Craniata</taxon>
        <taxon>Vertebrata</taxon>
        <taxon>Euteleostomi</taxon>
        <taxon>Actinopterygii</taxon>
        <taxon>Neopterygii</taxon>
        <taxon>Teleostei</taxon>
        <taxon>Neoteleostei</taxon>
        <taxon>Acanthomorphata</taxon>
        <taxon>Carangaria</taxon>
        <taxon>Carangiformes</taxon>
        <taxon>Echeneidae</taxon>
        <taxon>Echeneis</taxon>
    </lineage>
</organism>
<evidence type="ECO:0000256" key="5">
    <source>
        <dbReference type="ARBA" id="ARBA00023155"/>
    </source>
</evidence>
<dbReference type="Gene3D" id="1.10.10.60">
    <property type="entry name" value="Homeodomain-like"/>
    <property type="match status" value="1"/>
</dbReference>
<feature type="DNA-binding region" description="Homeobox" evidence="8">
    <location>
        <begin position="223"/>
        <end position="276"/>
    </location>
</feature>
<reference evidence="12" key="3">
    <citation type="submission" date="2025-09" db="UniProtKB">
        <authorList>
            <consortium name="Ensembl"/>
        </authorList>
    </citation>
    <scope>IDENTIFICATION</scope>
</reference>
<dbReference type="PANTHER" id="PTHR45946:SF4">
    <property type="entry name" value="HOMEOBOX PROTEIN ROUGH-RELATED"/>
    <property type="match status" value="1"/>
</dbReference>
<evidence type="ECO:0000256" key="9">
    <source>
        <dbReference type="RuleBase" id="RU000682"/>
    </source>
</evidence>
<dbReference type="Ensembl" id="ENSENLT00000007771.1">
    <property type="protein sequence ID" value="ENSENLP00000007451.1"/>
    <property type="gene ID" value="ENSENLG00000003592.1"/>
</dbReference>
<dbReference type="InterPro" id="IPR001356">
    <property type="entry name" value="HD"/>
</dbReference>
<dbReference type="InterPro" id="IPR009057">
    <property type="entry name" value="Homeodomain-like_sf"/>
</dbReference>
<dbReference type="PROSITE" id="PS00027">
    <property type="entry name" value="HOMEOBOX_1"/>
    <property type="match status" value="1"/>
</dbReference>
<gene>
    <name evidence="12" type="primary">hoxc1a</name>
</gene>
<dbReference type="PROSITE" id="PS50071">
    <property type="entry name" value="HOMEOBOX_2"/>
    <property type="match status" value="1"/>
</dbReference>
<evidence type="ECO:0000256" key="7">
    <source>
        <dbReference type="ARBA" id="ARBA00023242"/>
    </source>
</evidence>
<evidence type="ECO:0000256" key="1">
    <source>
        <dbReference type="ARBA" id="ARBA00004123"/>
    </source>
</evidence>
<evidence type="ECO:0000256" key="3">
    <source>
        <dbReference type="ARBA" id="ARBA00023015"/>
    </source>
</evidence>
<dbReference type="Pfam" id="PF00046">
    <property type="entry name" value="Homeodomain"/>
    <property type="match status" value="1"/>
</dbReference>
<feature type="region of interest" description="Disordered" evidence="10">
    <location>
        <begin position="274"/>
        <end position="314"/>
    </location>
</feature>
<dbReference type="SUPFAM" id="SSF46689">
    <property type="entry name" value="Homeodomain-like"/>
    <property type="match status" value="1"/>
</dbReference>